<accession>A0ABQ7PVB4</accession>
<feature type="compositionally biased region" description="Basic residues" evidence="1">
    <location>
        <begin position="182"/>
        <end position="192"/>
    </location>
</feature>
<dbReference type="Proteomes" id="UP000823941">
    <property type="component" value="Chromosome 29"/>
</dbReference>
<dbReference type="EMBL" id="JAHIBW010000029">
    <property type="protein sequence ID" value="KAG7296434.1"/>
    <property type="molecule type" value="Genomic_DNA"/>
</dbReference>
<proteinExistence type="predicted"/>
<keyword evidence="3" id="KW-1185">Reference proteome</keyword>
<feature type="region of interest" description="Disordered" evidence="1">
    <location>
        <begin position="172"/>
        <end position="192"/>
    </location>
</feature>
<comment type="caution">
    <text evidence="2">The sequence shown here is derived from an EMBL/GenBank/DDBJ whole genome shotgun (WGS) entry which is preliminary data.</text>
</comment>
<feature type="region of interest" description="Disordered" evidence="1">
    <location>
        <begin position="27"/>
        <end position="87"/>
    </location>
</feature>
<evidence type="ECO:0000313" key="3">
    <source>
        <dbReference type="Proteomes" id="UP000823941"/>
    </source>
</evidence>
<organism evidence="2 3">
    <name type="scientific">Plutella xylostella</name>
    <name type="common">Diamondback moth</name>
    <name type="synonym">Plutella maculipennis</name>
    <dbReference type="NCBI Taxonomy" id="51655"/>
    <lineage>
        <taxon>Eukaryota</taxon>
        <taxon>Metazoa</taxon>
        <taxon>Ecdysozoa</taxon>
        <taxon>Arthropoda</taxon>
        <taxon>Hexapoda</taxon>
        <taxon>Insecta</taxon>
        <taxon>Pterygota</taxon>
        <taxon>Neoptera</taxon>
        <taxon>Endopterygota</taxon>
        <taxon>Lepidoptera</taxon>
        <taxon>Glossata</taxon>
        <taxon>Ditrysia</taxon>
        <taxon>Yponomeutoidea</taxon>
        <taxon>Plutellidae</taxon>
        <taxon>Plutella</taxon>
    </lineage>
</organism>
<evidence type="ECO:0000256" key="1">
    <source>
        <dbReference type="SAM" id="MobiDB-lite"/>
    </source>
</evidence>
<evidence type="ECO:0000313" key="2">
    <source>
        <dbReference type="EMBL" id="KAG7296434.1"/>
    </source>
</evidence>
<sequence length="192" mass="20722">MEEPPTVMAEDELVENPFTKRTFVHFTNPTERHVDSGADTAGEESPGVARGGGCQEHAKTACNLDGSSHRRNTYRDTGCQQGPTGGYEREVEFCNGKPRKLGGVWGDLAPASVQAAATSAPAFSYSSAVKAKRGTDYKDSVAIVIYPADSAPLKTAEETKMALKHAIPDPGKIQVQVDKKDWKRRRRGSSGK</sequence>
<gene>
    <name evidence="2" type="ORF">JYU34_021592</name>
</gene>
<reference evidence="2 3" key="1">
    <citation type="submission" date="2021-06" db="EMBL/GenBank/DDBJ databases">
        <title>A haploid diamondback moth (Plutella xylostella L.) genome assembly resolves 31 chromosomes and identifies a diamide resistance mutation.</title>
        <authorList>
            <person name="Ward C.M."/>
            <person name="Perry K.D."/>
            <person name="Baker G."/>
            <person name="Powis K."/>
            <person name="Heckel D.G."/>
            <person name="Baxter S.W."/>
        </authorList>
    </citation>
    <scope>NUCLEOTIDE SEQUENCE [LARGE SCALE GENOMIC DNA]</scope>
    <source>
        <strain evidence="2 3">LV</strain>
        <tissue evidence="2">Single pupa</tissue>
    </source>
</reference>
<protein>
    <submittedName>
        <fullName evidence="2">Uncharacterized protein</fullName>
    </submittedName>
</protein>
<name>A0ABQ7PVB4_PLUXY</name>